<sequence>MAFKTRYGICANPFVQIPANQDPQVYVTADGIAQDSNPYFRKGLIKGLF</sequence>
<accession>A0A140XAG4</accession>
<proteinExistence type="predicted"/>
<protein>
    <submittedName>
        <fullName evidence="1">Major capsid domain protein</fullName>
    </submittedName>
</protein>
<organism evidence="1">
    <name type="scientific">Dickeya phage phiDP10.3</name>
    <dbReference type="NCBI Taxonomy" id="1542132"/>
    <lineage>
        <taxon>Viruses</taxon>
        <taxon>Duplodnaviria</taxon>
        <taxon>Heunggongvirae</taxon>
        <taxon>Uroviricota</taxon>
        <taxon>Caudoviricetes</taxon>
        <taxon>Pantevenvirales</taxon>
        <taxon>Ackermannviridae</taxon>
        <taxon>Aglimvirinae</taxon>
    </lineage>
</organism>
<name>A0A140XAG4_9CAUD</name>
<dbReference type="EMBL" id="KM209229">
    <property type="protein sequence ID" value="AIM51469.1"/>
    <property type="molecule type" value="Genomic_DNA"/>
</dbReference>
<evidence type="ECO:0000313" key="1">
    <source>
        <dbReference type="EMBL" id="AIM51469.1"/>
    </source>
</evidence>
<reference evidence="1" key="1">
    <citation type="journal article" date="2015" name="PLoS ONE">
        <title>Genomic, proteomic and morphological characterization of two novel broad host lytic bacteriophages PhiPD10.3 and PhiPD23.1 infecting pectinolytic Pectobacterium spp. and Dickeya spp.</title>
        <authorList>
            <person name="Czajkowski R."/>
            <person name="Ozymko Z."/>
            <person name="de Jager V."/>
            <person name="Siwinska J."/>
            <person name="Smolarska A."/>
            <person name="Ossowicki A."/>
            <person name="Narajczyk M."/>
            <person name="Lojkowska E."/>
        </authorList>
    </citation>
    <scope>NUCLEOTIDE SEQUENCE</scope>
</reference>
<gene>
    <name evidence="1" type="ORF">HQ82_0212</name>
</gene>